<dbReference type="Pfam" id="PF06964">
    <property type="entry name" value="Alpha-L-AF_C"/>
    <property type="match status" value="1"/>
</dbReference>
<evidence type="ECO:0000256" key="3">
    <source>
        <dbReference type="ARBA" id="ARBA00012670"/>
    </source>
</evidence>
<name>A0A0R1L125_9LACO</name>
<dbReference type="InterPro" id="IPR010720">
    <property type="entry name" value="Alpha-L-AF_C"/>
</dbReference>
<dbReference type="PANTHER" id="PTHR31776:SF26">
    <property type="entry name" value="SECRETED ARABINOSIDASE"/>
    <property type="match status" value="1"/>
</dbReference>
<comment type="catalytic activity">
    <reaction evidence="1">
        <text>Hydrolysis of terminal non-reducing alpha-L-arabinofuranoside residues in alpha-L-arabinosides.</text>
        <dbReference type="EC" id="3.2.1.55"/>
    </reaction>
</comment>
<sequence length="768" mass="87118">MNTPQLVTNNKLTSSVNDLFGIFFEDINHAADGGLYAEMVQNRSFEFAPIDKQDYQSTTAWKLSDPESLKVETANPLNTKNLHYLSVDTNKDVTLTNVGYNKGMYIEAGKKYDFSFFVKALNGTKNVIVRLTDADNTEVGVPTVIPVESHQWMKYSASFTADKTTTTGRLTLKFPEGSHILVDMISLFPEDTFNHRKNYVRKDLGEALKALHPKFLRFPGGCLVHDGQLDPDDRGAMYRWKNSIGPVEQRPARRNNWGYNQTLGLGYFEYFELSEDIGAKPLPVLPGGYDPHHDREAPIDQLDEWVDDALDLIEFANGSTDTKWGKIRAELGHPKPFNLEYIAIGNEEVGQAFFDRYPYFHKAIRAKYPNIKIINTAGPFAAGKEFDRGWKSARENQSDLVDEHYYQEPEWFLANQHRYDSYDPKGPKAFLGEYASKANKWYNAVVEASYMIGLQRNANKVGLACYAPLFCNVDYENWGTDLIYFDQKEVSPTVNYYVQQLFMKYQGTDNVSYQLNNLPAAKVVDDQPLNGKFFVQGDKAKAKFENIVLDDGSKKQKFDAQTVDHEEKAELGSTDAKDYTITFDVTKPDQDAKGTHFCFGQQSSDKWCVWILGGWANTDSMVRIHHGKADSDWTQTTWSMEKGRTYHCKLVVSNRHVQTFIDGEKINDVVITPTTIEPMYTNLSYDRNTDQYYFKAVNVTDQPKTIAVDSTNFSNGSLYQLTGKPDAENKLGTNNQISAVRQPFAGKELVLPPYSVSVLISPRQSSEK</sequence>
<proteinExistence type="inferred from homology"/>
<dbReference type="AlphaFoldDB" id="A0A0R1L125"/>
<dbReference type="EC" id="3.2.1.55" evidence="3"/>
<dbReference type="SUPFAM" id="SSF51445">
    <property type="entry name" value="(Trans)glycosidases"/>
    <property type="match status" value="1"/>
</dbReference>
<evidence type="ECO:0000256" key="1">
    <source>
        <dbReference type="ARBA" id="ARBA00001462"/>
    </source>
</evidence>
<evidence type="ECO:0000313" key="8">
    <source>
        <dbReference type="Proteomes" id="UP000051581"/>
    </source>
</evidence>
<dbReference type="GO" id="GO:0046373">
    <property type="term" value="P:L-arabinose metabolic process"/>
    <property type="evidence" value="ECO:0007669"/>
    <property type="project" value="InterPro"/>
</dbReference>
<dbReference type="InterPro" id="IPR051563">
    <property type="entry name" value="Glycosyl_Hydrolase_51"/>
</dbReference>
<dbReference type="PATRIC" id="fig|1423808.3.peg.1168"/>
<keyword evidence="8" id="KW-1185">Reference proteome</keyword>
<keyword evidence="4" id="KW-0732">Signal</keyword>
<keyword evidence="5" id="KW-0378">Hydrolase</keyword>
<dbReference type="InterPro" id="IPR003305">
    <property type="entry name" value="CenC_carb-bd"/>
</dbReference>
<dbReference type="SUPFAM" id="SSF49899">
    <property type="entry name" value="Concanavalin A-like lectins/glucanases"/>
    <property type="match status" value="1"/>
</dbReference>
<evidence type="ECO:0000256" key="2">
    <source>
        <dbReference type="ARBA" id="ARBA00007186"/>
    </source>
</evidence>
<feature type="domain" description="Alpha-L-arabinofuranosidase C-terminal" evidence="6">
    <location>
        <begin position="432"/>
        <end position="755"/>
    </location>
</feature>
<reference evidence="7 8" key="1">
    <citation type="journal article" date="2015" name="Genome Announc.">
        <title>Expanding the biotechnology potential of lactobacilli through comparative genomics of 213 strains and associated genera.</title>
        <authorList>
            <person name="Sun Z."/>
            <person name="Harris H.M."/>
            <person name="McCann A."/>
            <person name="Guo C."/>
            <person name="Argimon S."/>
            <person name="Zhang W."/>
            <person name="Yang X."/>
            <person name="Jeffery I.B."/>
            <person name="Cooney J.C."/>
            <person name="Kagawa T.F."/>
            <person name="Liu W."/>
            <person name="Song Y."/>
            <person name="Salvetti E."/>
            <person name="Wrobel A."/>
            <person name="Rasinkangas P."/>
            <person name="Parkhill J."/>
            <person name="Rea M.C."/>
            <person name="O'Sullivan O."/>
            <person name="Ritari J."/>
            <person name="Douillard F.P."/>
            <person name="Paul Ross R."/>
            <person name="Yang R."/>
            <person name="Briner A.E."/>
            <person name="Felis G.E."/>
            <person name="de Vos W.M."/>
            <person name="Barrangou R."/>
            <person name="Klaenhammer T.R."/>
            <person name="Caufield P.W."/>
            <person name="Cui Y."/>
            <person name="Zhang H."/>
            <person name="O'Toole P.W."/>
        </authorList>
    </citation>
    <scope>NUCLEOTIDE SEQUENCE [LARGE SCALE GENOMIC DNA]</scope>
    <source>
        <strain evidence="7 8">DSM 19904</strain>
    </source>
</reference>
<dbReference type="InterPro" id="IPR008979">
    <property type="entry name" value="Galactose-bd-like_sf"/>
</dbReference>
<evidence type="ECO:0000256" key="4">
    <source>
        <dbReference type="ARBA" id="ARBA00022729"/>
    </source>
</evidence>
<comment type="caution">
    <text evidence="7">The sequence shown here is derived from an EMBL/GenBank/DDBJ whole genome shotgun (WGS) entry which is preliminary data.</text>
</comment>
<dbReference type="SUPFAM" id="SSF49785">
    <property type="entry name" value="Galactose-binding domain-like"/>
    <property type="match status" value="1"/>
</dbReference>
<dbReference type="GO" id="GO:0046556">
    <property type="term" value="F:alpha-L-arabinofuranosidase activity"/>
    <property type="evidence" value="ECO:0007669"/>
    <property type="project" value="UniProtKB-EC"/>
</dbReference>
<dbReference type="Gene3D" id="2.60.120.260">
    <property type="entry name" value="Galactose-binding domain-like"/>
    <property type="match status" value="1"/>
</dbReference>
<dbReference type="Gene3D" id="2.60.120.560">
    <property type="entry name" value="Exo-inulinase, domain 1"/>
    <property type="match status" value="1"/>
</dbReference>
<evidence type="ECO:0000313" key="7">
    <source>
        <dbReference type="EMBL" id="KRK89567.1"/>
    </source>
</evidence>
<evidence type="ECO:0000259" key="6">
    <source>
        <dbReference type="SMART" id="SM00813"/>
    </source>
</evidence>
<dbReference type="EMBL" id="AZEA01000002">
    <property type="protein sequence ID" value="KRK89567.1"/>
    <property type="molecule type" value="Genomic_DNA"/>
</dbReference>
<dbReference type="Pfam" id="PF02018">
    <property type="entry name" value="CBM_4_9"/>
    <property type="match status" value="1"/>
</dbReference>
<dbReference type="RefSeq" id="WP_057823453.1">
    <property type="nucleotide sequence ID" value="NZ_AZEA01000002.1"/>
</dbReference>
<dbReference type="SMART" id="SM00813">
    <property type="entry name" value="Alpha-L-AF_C"/>
    <property type="match status" value="1"/>
</dbReference>
<dbReference type="Proteomes" id="UP000051581">
    <property type="component" value="Unassembled WGS sequence"/>
</dbReference>
<dbReference type="InterPro" id="IPR017853">
    <property type="entry name" value="GH"/>
</dbReference>
<dbReference type="InterPro" id="IPR055235">
    <property type="entry name" value="ASD1_cat"/>
</dbReference>
<organism evidence="7 8">
    <name type="scientific">Lentilactobacillus sunkii DSM 19904</name>
    <dbReference type="NCBI Taxonomy" id="1423808"/>
    <lineage>
        <taxon>Bacteria</taxon>
        <taxon>Bacillati</taxon>
        <taxon>Bacillota</taxon>
        <taxon>Bacilli</taxon>
        <taxon>Lactobacillales</taxon>
        <taxon>Lactobacillaceae</taxon>
        <taxon>Lentilactobacillus</taxon>
    </lineage>
</organism>
<dbReference type="Pfam" id="PF22848">
    <property type="entry name" value="ASD1_dom"/>
    <property type="match status" value="1"/>
</dbReference>
<evidence type="ECO:0000256" key="5">
    <source>
        <dbReference type="ARBA" id="ARBA00022801"/>
    </source>
</evidence>
<dbReference type="InterPro" id="IPR013320">
    <property type="entry name" value="ConA-like_dom_sf"/>
</dbReference>
<gene>
    <name evidence="7" type="ORF">FD17_GL001156</name>
</gene>
<accession>A0A0R1L125</accession>
<dbReference type="PANTHER" id="PTHR31776">
    <property type="entry name" value="ALPHA-L-ARABINOFURANOSIDASE 1"/>
    <property type="match status" value="1"/>
</dbReference>
<dbReference type="OrthoDB" id="9758333at2"/>
<dbReference type="Gene3D" id="3.20.20.80">
    <property type="entry name" value="Glycosidases"/>
    <property type="match status" value="1"/>
</dbReference>
<protein>
    <recommendedName>
        <fullName evidence="3">non-reducing end alpha-L-arabinofuranosidase</fullName>
        <ecNumber evidence="3">3.2.1.55</ecNumber>
    </recommendedName>
</protein>
<comment type="similarity">
    <text evidence="2">Belongs to the glycosyl hydrolase 51 family.</text>
</comment>